<protein>
    <submittedName>
        <fullName evidence="2">FecR domain-containing protein</fullName>
    </submittedName>
</protein>
<feature type="domain" description="FecR protein" evidence="1">
    <location>
        <begin position="65"/>
        <end position="144"/>
    </location>
</feature>
<proteinExistence type="predicted"/>
<evidence type="ECO:0000259" key="1">
    <source>
        <dbReference type="Pfam" id="PF04773"/>
    </source>
</evidence>
<dbReference type="EMBL" id="JBHRXZ010000017">
    <property type="protein sequence ID" value="MFC3607580.1"/>
    <property type="molecule type" value="Genomic_DNA"/>
</dbReference>
<sequence length="153" mass="16102">MRQGKGTWWLWLAGVGLGVVAIAQGSELPEVIGYVRSVGEPANFTSRGQTNTARVGQGVLRGALLQTGPGGSLGLVLNDGTRLSLGPRSELHLDRYRFEPARGALAFEASLSRGSLSLVSGDIARLKPGAVRLHTPQGEMVLAGEAHLLVRLP</sequence>
<evidence type="ECO:0000313" key="2">
    <source>
        <dbReference type="EMBL" id="MFC3607580.1"/>
    </source>
</evidence>
<evidence type="ECO:0000313" key="3">
    <source>
        <dbReference type="Proteomes" id="UP001595630"/>
    </source>
</evidence>
<dbReference type="RefSeq" id="WP_386362989.1">
    <property type="nucleotide sequence ID" value="NZ_JBHRXZ010000017.1"/>
</dbReference>
<dbReference type="Pfam" id="PF04773">
    <property type="entry name" value="FecR"/>
    <property type="match status" value="1"/>
</dbReference>
<accession>A0ABV7T366</accession>
<dbReference type="Proteomes" id="UP001595630">
    <property type="component" value="Unassembled WGS sequence"/>
</dbReference>
<organism evidence="2 3">
    <name type="scientific">Stutzerimonas tarimensis</name>
    <dbReference type="NCBI Taxonomy" id="1507735"/>
    <lineage>
        <taxon>Bacteria</taxon>
        <taxon>Pseudomonadati</taxon>
        <taxon>Pseudomonadota</taxon>
        <taxon>Gammaproteobacteria</taxon>
        <taxon>Pseudomonadales</taxon>
        <taxon>Pseudomonadaceae</taxon>
        <taxon>Stutzerimonas</taxon>
    </lineage>
</organism>
<gene>
    <name evidence="2" type="ORF">ACFOMF_07315</name>
</gene>
<comment type="caution">
    <text evidence="2">The sequence shown here is derived from an EMBL/GenBank/DDBJ whole genome shotgun (WGS) entry which is preliminary data.</text>
</comment>
<name>A0ABV7T366_9GAMM</name>
<dbReference type="InterPro" id="IPR006860">
    <property type="entry name" value="FecR"/>
</dbReference>
<keyword evidence="3" id="KW-1185">Reference proteome</keyword>
<reference evidence="3" key="1">
    <citation type="journal article" date="2019" name="Int. J. Syst. Evol. Microbiol.">
        <title>The Global Catalogue of Microorganisms (GCM) 10K type strain sequencing project: providing services to taxonomists for standard genome sequencing and annotation.</title>
        <authorList>
            <consortium name="The Broad Institute Genomics Platform"/>
            <consortium name="The Broad Institute Genome Sequencing Center for Infectious Disease"/>
            <person name="Wu L."/>
            <person name="Ma J."/>
        </authorList>
    </citation>
    <scope>NUCLEOTIDE SEQUENCE [LARGE SCALE GENOMIC DNA]</scope>
    <source>
        <strain evidence="3">KCTC 42447</strain>
    </source>
</reference>